<feature type="region of interest" description="Disordered" evidence="7">
    <location>
        <begin position="611"/>
        <end position="665"/>
    </location>
</feature>
<proteinExistence type="predicted"/>
<evidence type="ECO:0000256" key="6">
    <source>
        <dbReference type="ARBA" id="ARBA00022918"/>
    </source>
</evidence>
<dbReference type="Gene3D" id="3.30.420.10">
    <property type="entry name" value="Ribonuclease H-like superfamily/Ribonuclease H"/>
    <property type="match status" value="1"/>
</dbReference>
<keyword evidence="10" id="KW-1185">Reference proteome</keyword>
<keyword evidence="3" id="KW-0540">Nuclease</keyword>
<evidence type="ECO:0000256" key="7">
    <source>
        <dbReference type="SAM" id="MobiDB-lite"/>
    </source>
</evidence>
<keyword evidence="5" id="KW-0378">Hydrolase</keyword>
<dbReference type="Pfam" id="PF17917">
    <property type="entry name" value="RT_RNaseH"/>
    <property type="match status" value="1"/>
</dbReference>
<feature type="compositionally biased region" description="Pro residues" evidence="7">
    <location>
        <begin position="913"/>
        <end position="938"/>
    </location>
</feature>
<gene>
    <name evidence="9" type="ORF">LAZ67_20001933</name>
</gene>
<evidence type="ECO:0000259" key="8">
    <source>
        <dbReference type="Pfam" id="PF17917"/>
    </source>
</evidence>
<name>A0ABY6LKD6_9ARAC</name>
<evidence type="ECO:0000256" key="1">
    <source>
        <dbReference type="ARBA" id="ARBA00022679"/>
    </source>
</evidence>
<reference evidence="9 10" key="1">
    <citation type="submission" date="2022-01" db="EMBL/GenBank/DDBJ databases">
        <title>A chromosomal length assembly of Cordylochernes scorpioides.</title>
        <authorList>
            <person name="Zeh D."/>
            <person name="Zeh J."/>
        </authorList>
    </citation>
    <scope>NUCLEOTIDE SEQUENCE [LARGE SCALE GENOMIC DNA]</scope>
    <source>
        <strain evidence="9">IN4F17</strain>
        <tissue evidence="9">Whole Body</tissue>
    </source>
</reference>
<dbReference type="PANTHER" id="PTHR46060">
    <property type="entry name" value="MARINER MOS1 TRANSPOSASE-LIKE PROTEIN"/>
    <property type="match status" value="1"/>
</dbReference>
<evidence type="ECO:0000256" key="4">
    <source>
        <dbReference type="ARBA" id="ARBA00022759"/>
    </source>
</evidence>
<evidence type="ECO:0000313" key="10">
    <source>
        <dbReference type="Proteomes" id="UP001235939"/>
    </source>
</evidence>
<dbReference type="Pfam" id="PF01359">
    <property type="entry name" value="Transposase_1"/>
    <property type="match status" value="1"/>
</dbReference>
<dbReference type="InterPro" id="IPR036397">
    <property type="entry name" value="RNaseH_sf"/>
</dbReference>
<dbReference type="InterPro" id="IPR052709">
    <property type="entry name" value="Transposase-MT_Hybrid"/>
</dbReference>
<dbReference type="InterPro" id="IPR043502">
    <property type="entry name" value="DNA/RNA_pol_sf"/>
</dbReference>
<feature type="region of interest" description="Disordered" evidence="7">
    <location>
        <begin position="1067"/>
        <end position="1110"/>
    </location>
</feature>
<evidence type="ECO:0000256" key="5">
    <source>
        <dbReference type="ARBA" id="ARBA00022801"/>
    </source>
</evidence>
<keyword evidence="4" id="KW-0255">Endonuclease</keyword>
<evidence type="ECO:0000313" key="9">
    <source>
        <dbReference type="EMBL" id="UYV81674.1"/>
    </source>
</evidence>
<feature type="compositionally biased region" description="Pro residues" evidence="7">
    <location>
        <begin position="1068"/>
        <end position="1086"/>
    </location>
</feature>
<dbReference type="InterPro" id="IPR041373">
    <property type="entry name" value="RT_RNaseH"/>
</dbReference>
<dbReference type="InterPro" id="IPR001888">
    <property type="entry name" value="Transposase_1"/>
</dbReference>
<dbReference type="EMBL" id="CP092882">
    <property type="protein sequence ID" value="UYV81674.1"/>
    <property type="molecule type" value="Genomic_DNA"/>
</dbReference>
<evidence type="ECO:0000256" key="2">
    <source>
        <dbReference type="ARBA" id="ARBA00022695"/>
    </source>
</evidence>
<evidence type="ECO:0000256" key="3">
    <source>
        <dbReference type="ARBA" id="ARBA00022722"/>
    </source>
</evidence>
<dbReference type="Proteomes" id="UP001235939">
    <property type="component" value="Chromosome 20"/>
</dbReference>
<protein>
    <recommendedName>
        <fullName evidence="8">Reverse transcriptase RNase H-like domain-containing protein</fullName>
    </recommendedName>
</protein>
<sequence length="1162" mass="128724">MLFKKCKSLLMDYGLGIILSHRNDRKEECPIAFASRTLTEAEKRSSQLEKKDLSITFGVEKFRQYLLGRKFVLITDNRPLIHIFSPHKPIPICASSRIKRWSLKLAAFNYTVQFRKTSDNSNVDALSRLPLESNVRESLDEDQVLLLRKSNEVPFSFMEVANETPQDKILSIVLRNVREGNCVWKFTRVPRENPLAPHYKINEELSLEFGCLQWRERVVIPKKLRSLILNDLHEIHMGIVKMKMIARRISVSEGCIGIQMVRRWRSWFLEGRQNVHDDERSGRPVTATDNAAVATVRNVMEADRRVTIDEIMIRMPPGIKIGRSSIGTIMSDVLKFRKVCARWVPRLLSENHKQQRMEAARAFLEMNRRDGNQLFFRIVTGDESWVHHSTSETKRQSMVWKKPEESAPKKAKVTISAGKVMAIVFWDCKGVLLVDYLPPNITVNAARYCEVLTKLRAAIKRKSPCLLSRKVLLAHDNARPHAARTTQTLLEDFKWEIFTHLPYSPKLAPSDFHLFPALKLHLGGKHFANDDEVQAEANHWLRRQDTAWYNSGIKKLLQRYTYTHTHAYTHANLAAARVDVRSGMAAASSSNGAALTIRKWADCDEVMKPGTDDDFTVVRTKKRRRESANSPTAAAPSSNIGGARTSRRPQSSAGSVPRAQEVRTTRAHITEARARQASSSEDHCVYLEHGPELQPFHYLRALDRMLGGTAGVIQVSKVNGHQLLGLANRGLAERLINEGLEVEGTLLRAFPFRKRNLPFFMEDSAIISALKPYGRVTSIAPKLMKAGPYTYNDGRREAFIVLREGMTTERLPTRLEIPIKGEAWPAYLSSGIKCSRCHGQGHRRANCPLLAGRANNSRLAPPTSPAGVPSTPTSAPPQRSAAQPPAPAPAPSSTAMEIPGTSHAARAISPSTAPRPSPPVAPAVPTEMAPPAPPPVTPAPSLRAPGSHEPAVPTLDIEMSVIEETSTSSTSSSKTSTREGLVTFIERNPGVSFAQTDALGLGREEVLDLLSSKTKARKRGPLLSPPQGDALASLIRQLLDLRPGGSSNIYKVLGQVRAALKTSLAAVPPTPPLPAPQPAEPAPPAPQESTPATTTPPLPPPDPMEDDDDLMPELDAIFNEIITEPGFEPLLESGISLDAVMFAVLYREDRLDLLGDLSPEQG</sequence>
<feature type="non-terminal residue" evidence="9">
    <location>
        <position position="1162"/>
    </location>
</feature>
<dbReference type="CDD" id="cd09274">
    <property type="entry name" value="RNase_HI_RT_Ty3"/>
    <property type="match status" value="1"/>
</dbReference>
<dbReference type="PANTHER" id="PTHR46060:SF1">
    <property type="entry name" value="MARINER MOS1 TRANSPOSASE-LIKE PROTEIN"/>
    <property type="match status" value="1"/>
</dbReference>
<keyword evidence="2" id="KW-0548">Nucleotidyltransferase</keyword>
<keyword evidence="1" id="KW-0808">Transferase</keyword>
<feature type="compositionally biased region" description="Low complexity" evidence="7">
    <location>
        <begin position="628"/>
        <end position="639"/>
    </location>
</feature>
<feature type="compositionally biased region" description="Low complexity" evidence="7">
    <location>
        <begin position="869"/>
        <end position="883"/>
    </location>
</feature>
<feature type="region of interest" description="Disordered" evidence="7">
    <location>
        <begin position="853"/>
        <end position="951"/>
    </location>
</feature>
<feature type="domain" description="Reverse transcriptase RNase H-like" evidence="8">
    <location>
        <begin position="12"/>
        <end position="108"/>
    </location>
</feature>
<keyword evidence="6" id="KW-0695">RNA-directed DNA polymerase</keyword>
<dbReference type="SUPFAM" id="SSF56672">
    <property type="entry name" value="DNA/RNA polymerases"/>
    <property type="match status" value="1"/>
</dbReference>
<accession>A0ABY6LKD6</accession>
<organism evidence="9 10">
    <name type="scientific">Cordylochernes scorpioides</name>
    <dbReference type="NCBI Taxonomy" id="51811"/>
    <lineage>
        <taxon>Eukaryota</taxon>
        <taxon>Metazoa</taxon>
        <taxon>Ecdysozoa</taxon>
        <taxon>Arthropoda</taxon>
        <taxon>Chelicerata</taxon>
        <taxon>Arachnida</taxon>
        <taxon>Pseudoscorpiones</taxon>
        <taxon>Cheliferoidea</taxon>
        <taxon>Chernetidae</taxon>
        <taxon>Cordylochernes</taxon>
    </lineage>
</organism>